<feature type="compositionally biased region" description="Low complexity" evidence="1">
    <location>
        <begin position="77"/>
        <end position="90"/>
    </location>
</feature>
<feature type="region of interest" description="Disordered" evidence="1">
    <location>
        <begin position="31"/>
        <end position="99"/>
    </location>
</feature>
<proteinExistence type="predicted"/>
<accession>A0A8S0YX27</accession>
<gene>
    <name evidence="2" type="ORF">APLA_LOCUS1955</name>
</gene>
<dbReference type="EMBL" id="CADEBC010000141">
    <property type="protein sequence ID" value="CAB3224442.1"/>
    <property type="molecule type" value="Genomic_DNA"/>
</dbReference>
<evidence type="ECO:0000256" key="1">
    <source>
        <dbReference type="SAM" id="MobiDB-lite"/>
    </source>
</evidence>
<feature type="compositionally biased region" description="Polar residues" evidence="1">
    <location>
        <begin position="57"/>
        <end position="66"/>
    </location>
</feature>
<dbReference type="AlphaFoldDB" id="A0A8S0YX27"/>
<evidence type="ECO:0000313" key="2">
    <source>
        <dbReference type="EMBL" id="CAB3224442.1"/>
    </source>
</evidence>
<reference evidence="2 3" key="1">
    <citation type="submission" date="2020-04" db="EMBL/GenBank/DDBJ databases">
        <authorList>
            <person name="Wallbank WR R."/>
            <person name="Pardo Diaz C."/>
            <person name="Kozak K."/>
            <person name="Martin S."/>
            <person name="Jiggins C."/>
            <person name="Moest M."/>
            <person name="Warren A I."/>
            <person name="Byers J.R.P. K."/>
            <person name="Montejo-Kovacevich G."/>
            <person name="Yen C E."/>
        </authorList>
    </citation>
    <scope>NUCLEOTIDE SEQUENCE [LARGE SCALE GENOMIC DNA]</scope>
</reference>
<organism evidence="2 3">
    <name type="scientific">Arctia plantaginis</name>
    <name type="common">Wood tiger moth</name>
    <name type="synonym">Phalaena plantaginis</name>
    <dbReference type="NCBI Taxonomy" id="874455"/>
    <lineage>
        <taxon>Eukaryota</taxon>
        <taxon>Metazoa</taxon>
        <taxon>Ecdysozoa</taxon>
        <taxon>Arthropoda</taxon>
        <taxon>Hexapoda</taxon>
        <taxon>Insecta</taxon>
        <taxon>Pterygota</taxon>
        <taxon>Neoptera</taxon>
        <taxon>Endopterygota</taxon>
        <taxon>Lepidoptera</taxon>
        <taxon>Glossata</taxon>
        <taxon>Ditrysia</taxon>
        <taxon>Noctuoidea</taxon>
        <taxon>Erebidae</taxon>
        <taxon>Arctiinae</taxon>
        <taxon>Arctia</taxon>
    </lineage>
</organism>
<dbReference type="Proteomes" id="UP000494106">
    <property type="component" value="Unassembled WGS sequence"/>
</dbReference>
<evidence type="ECO:0000313" key="3">
    <source>
        <dbReference type="Proteomes" id="UP000494106"/>
    </source>
</evidence>
<name>A0A8S0YX27_ARCPL</name>
<keyword evidence="3" id="KW-1185">Reference proteome</keyword>
<protein>
    <submittedName>
        <fullName evidence="2">Uncharacterized protein</fullName>
    </submittedName>
</protein>
<sequence>MDAITNSFGRGTCTVTGRFTPITTQNLLASGRVQGGTGRGQRLTHSSGMGGGEGWKETTQSFVQEGTGTGDGQDPRTAGTKAEAGKGEAAWDGQGTLRG</sequence>
<comment type="caution">
    <text evidence="2">The sequence shown here is derived from an EMBL/GenBank/DDBJ whole genome shotgun (WGS) entry which is preliminary data.</text>
</comment>